<protein>
    <recommendedName>
        <fullName evidence="4 12">Ribosomal RNA small subunit methyltransferase E</fullName>
        <ecNumber evidence="3 12">2.1.1.193</ecNumber>
    </recommendedName>
</protein>
<dbReference type="Pfam" id="PF04452">
    <property type="entry name" value="Methyltrans_RNA"/>
    <property type="match status" value="1"/>
</dbReference>
<dbReference type="PANTHER" id="PTHR30027:SF3">
    <property type="entry name" value="16S RRNA (URACIL(1498)-N(3))-METHYLTRANSFERASE"/>
    <property type="match status" value="1"/>
</dbReference>
<dbReference type="PIRSF" id="PIRSF015601">
    <property type="entry name" value="MTase_slr0722"/>
    <property type="match status" value="1"/>
</dbReference>
<keyword evidence="7 12" id="KW-0489">Methyltransferase</keyword>
<dbReference type="CDD" id="cd18084">
    <property type="entry name" value="RsmE-like"/>
    <property type="match status" value="1"/>
</dbReference>
<accession>A0AAV2V1J3</accession>
<keyword evidence="6 12" id="KW-0698">rRNA processing</keyword>
<dbReference type="KEGG" id="lpo:LPO_3261"/>
<dbReference type="Gene3D" id="2.40.240.20">
    <property type="entry name" value="Hypothetical PUA domain-like, domain 1"/>
    <property type="match status" value="1"/>
</dbReference>
<dbReference type="Proteomes" id="UP000010102">
    <property type="component" value="Chromosome"/>
</dbReference>
<keyword evidence="5 12" id="KW-0963">Cytoplasm</keyword>
<organism evidence="15 16">
    <name type="scientific">Legionella pneumophila subsp. pneumophila</name>
    <dbReference type="NCBI Taxonomy" id="91891"/>
    <lineage>
        <taxon>Bacteria</taxon>
        <taxon>Pseudomonadati</taxon>
        <taxon>Pseudomonadota</taxon>
        <taxon>Gammaproteobacteria</taxon>
        <taxon>Legionellales</taxon>
        <taxon>Legionellaceae</taxon>
        <taxon>Legionella</taxon>
    </lineage>
</organism>
<evidence type="ECO:0000256" key="7">
    <source>
        <dbReference type="ARBA" id="ARBA00022603"/>
    </source>
</evidence>
<evidence type="ECO:0000256" key="11">
    <source>
        <dbReference type="ARBA" id="ARBA00047944"/>
    </source>
</evidence>
<feature type="domain" description="Ribosomal RNA small subunit methyltransferase E PUA-like" evidence="14">
    <location>
        <begin position="42"/>
        <end position="85"/>
    </location>
</feature>
<name>A0AAV2V1J3_LEGPN</name>
<feature type="domain" description="Ribosomal RNA small subunit methyltransferase E methyltransferase" evidence="13">
    <location>
        <begin position="94"/>
        <end position="255"/>
    </location>
</feature>
<evidence type="ECO:0000256" key="6">
    <source>
        <dbReference type="ARBA" id="ARBA00022552"/>
    </source>
</evidence>
<evidence type="ECO:0000256" key="1">
    <source>
        <dbReference type="ARBA" id="ARBA00004496"/>
    </source>
</evidence>
<dbReference type="InterPro" id="IPR046886">
    <property type="entry name" value="RsmE_MTase_dom"/>
</dbReference>
<sequence>MVFFVSPDSVIYRNEESLVVRTIRIYQPGEYQPGQVLELSPEAGQHVGVVLRMEQGEQLTLFNGDNQEFTAFIERVKKKQVFVRIASVLEVNRESPLKIHLAQAISKGERMEVVMQKSAELGVACITPVITERCQVKIDKEKMAKKMHQWLNIIIGACEQCGRNQIPELRQPVYLDQFVREAKEHLKLILHPAFSKTWRDYPVQPPDVALIIGPEGGFSDEEITLTSGHGFLPLSLGPRVLRTETAAITALSVLQAAGGDL</sequence>
<evidence type="ECO:0000259" key="13">
    <source>
        <dbReference type="Pfam" id="PF04452"/>
    </source>
</evidence>
<evidence type="ECO:0000256" key="12">
    <source>
        <dbReference type="PIRNR" id="PIRNR015601"/>
    </source>
</evidence>
<evidence type="ECO:0000256" key="8">
    <source>
        <dbReference type="ARBA" id="ARBA00022679"/>
    </source>
</evidence>
<evidence type="ECO:0000256" key="5">
    <source>
        <dbReference type="ARBA" id="ARBA00022490"/>
    </source>
</evidence>
<evidence type="ECO:0000256" key="2">
    <source>
        <dbReference type="ARBA" id="ARBA00005528"/>
    </source>
</evidence>
<dbReference type="InterPro" id="IPR015947">
    <property type="entry name" value="PUA-like_sf"/>
</dbReference>
<keyword evidence="9 12" id="KW-0949">S-adenosyl-L-methionine</keyword>
<dbReference type="Pfam" id="PF20260">
    <property type="entry name" value="PUA_4"/>
    <property type="match status" value="1"/>
</dbReference>
<evidence type="ECO:0000256" key="4">
    <source>
        <dbReference type="ARBA" id="ARBA00013673"/>
    </source>
</evidence>
<dbReference type="GO" id="GO:0070042">
    <property type="term" value="F:rRNA (uridine-N3-)-methyltransferase activity"/>
    <property type="evidence" value="ECO:0007669"/>
    <property type="project" value="TreeGrafter"/>
</dbReference>
<dbReference type="InterPro" id="IPR046887">
    <property type="entry name" value="RsmE_PUA-like"/>
</dbReference>
<dbReference type="InterPro" id="IPR029026">
    <property type="entry name" value="tRNA_m1G_MTases_N"/>
</dbReference>
<evidence type="ECO:0000313" key="16">
    <source>
        <dbReference type="Proteomes" id="UP000010102"/>
    </source>
</evidence>
<dbReference type="AlphaFoldDB" id="A0AAV2V1J3"/>
<dbReference type="NCBIfam" id="NF008692">
    <property type="entry name" value="PRK11713.1-5"/>
    <property type="match status" value="1"/>
</dbReference>
<dbReference type="NCBIfam" id="TIGR00046">
    <property type="entry name" value="RsmE family RNA methyltransferase"/>
    <property type="match status" value="1"/>
</dbReference>
<dbReference type="Gene3D" id="3.40.1280.10">
    <property type="match status" value="1"/>
</dbReference>
<dbReference type="InterPro" id="IPR006700">
    <property type="entry name" value="RsmE"/>
</dbReference>
<dbReference type="GO" id="GO:0070475">
    <property type="term" value="P:rRNA base methylation"/>
    <property type="evidence" value="ECO:0007669"/>
    <property type="project" value="TreeGrafter"/>
</dbReference>
<keyword evidence="8 12" id="KW-0808">Transferase</keyword>
<comment type="function">
    <text evidence="10 12">Specifically methylates the N3 position of the uracil ring of uridine 1498 (m3U1498) in 16S rRNA. Acts on the fully assembled 30S ribosomal subunit.</text>
</comment>
<dbReference type="EMBL" id="FQ958210">
    <property type="protein sequence ID" value="CCD07183.1"/>
    <property type="molecule type" value="Genomic_DNA"/>
</dbReference>
<comment type="similarity">
    <text evidence="2 12">Belongs to the RNA methyltransferase RsmE family.</text>
</comment>
<reference evidence="15 16" key="1">
    <citation type="submission" date="2011-07" db="EMBL/GenBank/DDBJ databases">
        <authorList>
            <person name="Genoscope - CEA"/>
        </authorList>
    </citation>
    <scope>NUCLEOTIDE SEQUENCE [LARGE SCALE GENOMIC DNA]</scope>
    <source>
        <strain evidence="16">lorraine</strain>
    </source>
</reference>
<dbReference type="SUPFAM" id="SSF88697">
    <property type="entry name" value="PUA domain-like"/>
    <property type="match status" value="1"/>
</dbReference>
<gene>
    <name evidence="15" type="primary">rsmE</name>
    <name evidence="15" type="ORF">LPO_3261</name>
</gene>
<evidence type="ECO:0000256" key="10">
    <source>
        <dbReference type="ARBA" id="ARBA00025699"/>
    </source>
</evidence>
<dbReference type="EC" id="2.1.1.193" evidence="3 12"/>
<evidence type="ECO:0000256" key="9">
    <source>
        <dbReference type="ARBA" id="ARBA00022691"/>
    </source>
</evidence>
<proteinExistence type="inferred from homology"/>
<evidence type="ECO:0000259" key="14">
    <source>
        <dbReference type="Pfam" id="PF20260"/>
    </source>
</evidence>
<dbReference type="SUPFAM" id="SSF75217">
    <property type="entry name" value="alpha/beta knot"/>
    <property type="match status" value="1"/>
</dbReference>
<dbReference type="InterPro" id="IPR029028">
    <property type="entry name" value="Alpha/beta_knot_MTases"/>
</dbReference>
<dbReference type="GO" id="GO:0005737">
    <property type="term" value="C:cytoplasm"/>
    <property type="evidence" value="ECO:0007669"/>
    <property type="project" value="UniProtKB-SubCell"/>
</dbReference>
<evidence type="ECO:0000313" key="15">
    <source>
        <dbReference type="EMBL" id="CCD07183.1"/>
    </source>
</evidence>
<comment type="subcellular location">
    <subcellularLocation>
        <location evidence="1 12">Cytoplasm</location>
    </subcellularLocation>
</comment>
<evidence type="ECO:0000256" key="3">
    <source>
        <dbReference type="ARBA" id="ARBA00012328"/>
    </source>
</evidence>
<dbReference type="PANTHER" id="PTHR30027">
    <property type="entry name" value="RIBOSOMAL RNA SMALL SUBUNIT METHYLTRANSFERASE E"/>
    <property type="match status" value="1"/>
</dbReference>
<comment type="catalytic activity">
    <reaction evidence="11 12">
        <text>uridine(1498) in 16S rRNA + S-adenosyl-L-methionine = N(3)-methyluridine(1498) in 16S rRNA + S-adenosyl-L-homocysteine + H(+)</text>
        <dbReference type="Rhea" id="RHEA:42920"/>
        <dbReference type="Rhea" id="RHEA-COMP:10283"/>
        <dbReference type="Rhea" id="RHEA-COMP:10284"/>
        <dbReference type="ChEBI" id="CHEBI:15378"/>
        <dbReference type="ChEBI" id="CHEBI:57856"/>
        <dbReference type="ChEBI" id="CHEBI:59789"/>
        <dbReference type="ChEBI" id="CHEBI:65315"/>
        <dbReference type="ChEBI" id="CHEBI:74502"/>
        <dbReference type="EC" id="2.1.1.193"/>
    </reaction>
</comment>